<feature type="compositionally biased region" description="Polar residues" evidence="1">
    <location>
        <begin position="358"/>
        <end position="367"/>
    </location>
</feature>
<dbReference type="AlphaFoldDB" id="A0A6F8YAP0"/>
<evidence type="ECO:0000256" key="1">
    <source>
        <dbReference type="SAM" id="MobiDB-lite"/>
    </source>
</evidence>
<evidence type="ECO:0000313" key="4">
    <source>
        <dbReference type="EMBL" id="BCB83166.1"/>
    </source>
</evidence>
<dbReference type="Proteomes" id="UP000503011">
    <property type="component" value="Chromosome"/>
</dbReference>
<feature type="transmembrane region" description="Helical" evidence="2">
    <location>
        <begin position="303"/>
        <end position="324"/>
    </location>
</feature>
<evidence type="ECO:0000256" key="2">
    <source>
        <dbReference type="SAM" id="Phobius"/>
    </source>
</evidence>
<dbReference type="EMBL" id="AP022871">
    <property type="protein sequence ID" value="BCB83166.1"/>
    <property type="molecule type" value="Genomic_DNA"/>
</dbReference>
<evidence type="ECO:0000256" key="3">
    <source>
        <dbReference type="SAM" id="SignalP"/>
    </source>
</evidence>
<keyword evidence="2" id="KW-0812">Transmembrane</keyword>
<keyword evidence="5" id="KW-1185">Reference proteome</keyword>
<protein>
    <recommendedName>
        <fullName evidence="6">DUF916 domain-containing protein</fullName>
    </recommendedName>
</protein>
<reference evidence="4 5" key="2">
    <citation type="submission" date="2020-03" db="EMBL/GenBank/DDBJ databases">
        <authorList>
            <person name="Ichikawa N."/>
            <person name="Kimura A."/>
            <person name="Kitahashi Y."/>
            <person name="Uohara A."/>
        </authorList>
    </citation>
    <scope>NUCLEOTIDE SEQUENCE [LARGE SCALE GENOMIC DNA]</scope>
    <source>
        <strain evidence="4 5">NBRC 105367</strain>
    </source>
</reference>
<evidence type="ECO:0000313" key="5">
    <source>
        <dbReference type="Proteomes" id="UP000503011"/>
    </source>
</evidence>
<sequence>MRVLITMVAVLAGVLPAGAATAAPAPTPTPSPSAPAAGAAPLTWGVAPSSRKGPDGRAAFDYKLDPGAELTDYAGISNYSGRPITVDVYASDAFTTPSGGFDLLPAAQKPTDVGTWVALEPRYRRLVIPSKSRVDVPFQVTVPRNATPGDHAGGIVASIAEPGTDAGGNRVRVDRRVGARIYLRVTGELAPAFTVERLDAGYDGTVNPFAGGTVGTTYRVRNTGNVRLTGTPRVEVAGPFGLGRRGVDAAALPEILPGGEQTVTTTVRGVPPLFRLGVDLHLTPVPVNASAPVSDITSQASVWAWPWPQAVLLLALAAAVWLVLHRRRARARALAAAREQGRAEAAATAPEADLGLSEANTTQPRGT</sequence>
<organism evidence="4 5">
    <name type="scientific">Phytohabitans suffuscus</name>
    <dbReference type="NCBI Taxonomy" id="624315"/>
    <lineage>
        <taxon>Bacteria</taxon>
        <taxon>Bacillati</taxon>
        <taxon>Actinomycetota</taxon>
        <taxon>Actinomycetes</taxon>
        <taxon>Micromonosporales</taxon>
        <taxon>Micromonosporaceae</taxon>
    </lineage>
</organism>
<keyword evidence="2" id="KW-1133">Transmembrane helix</keyword>
<feature type="region of interest" description="Disordered" evidence="1">
    <location>
        <begin position="342"/>
        <end position="367"/>
    </location>
</feature>
<keyword evidence="2" id="KW-0472">Membrane</keyword>
<dbReference type="KEGG" id="psuu:Psuf_004790"/>
<feature type="signal peptide" evidence="3">
    <location>
        <begin position="1"/>
        <end position="19"/>
    </location>
</feature>
<accession>A0A6F8YAP0</accession>
<feature type="region of interest" description="Disordered" evidence="1">
    <location>
        <begin position="20"/>
        <end position="53"/>
    </location>
</feature>
<name>A0A6F8YAP0_9ACTN</name>
<feature type="chain" id="PRO_5039651412" description="DUF916 domain-containing protein" evidence="3">
    <location>
        <begin position="20"/>
        <end position="367"/>
    </location>
</feature>
<gene>
    <name evidence="4" type="ORF">Psuf_004790</name>
</gene>
<evidence type="ECO:0008006" key="6">
    <source>
        <dbReference type="Google" id="ProtNLM"/>
    </source>
</evidence>
<proteinExistence type="predicted"/>
<feature type="compositionally biased region" description="Low complexity" evidence="1">
    <location>
        <begin position="342"/>
        <end position="352"/>
    </location>
</feature>
<reference evidence="4 5" key="1">
    <citation type="submission" date="2020-03" db="EMBL/GenBank/DDBJ databases">
        <title>Whole genome shotgun sequence of Phytohabitans suffuscus NBRC 105367.</title>
        <authorList>
            <person name="Komaki H."/>
            <person name="Tamura T."/>
        </authorList>
    </citation>
    <scope>NUCLEOTIDE SEQUENCE [LARGE SCALE GENOMIC DNA]</scope>
    <source>
        <strain evidence="4 5">NBRC 105367</strain>
    </source>
</reference>
<keyword evidence="3" id="KW-0732">Signal</keyword>